<feature type="non-terminal residue" evidence="2">
    <location>
        <position position="1"/>
    </location>
</feature>
<dbReference type="Proteomes" id="UP000054485">
    <property type="component" value="Unassembled WGS sequence"/>
</dbReference>
<evidence type="ECO:0000313" key="2">
    <source>
        <dbReference type="EMBL" id="KIK45785.1"/>
    </source>
</evidence>
<dbReference type="HOGENOM" id="CLU_000288_138_0_1"/>
<organism evidence="2 3">
    <name type="scientific">Suillus luteus UH-Slu-Lm8-n1</name>
    <dbReference type="NCBI Taxonomy" id="930992"/>
    <lineage>
        <taxon>Eukaryota</taxon>
        <taxon>Fungi</taxon>
        <taxon>Dikarya</taxon>
        <taxon>Basidiomycota</taxon>
        <taxon>Agaricomycotina</taxon>
        <taxon>Agaricomycetes</taxon>
        <taxon>Agaricomycetidae</taxon>
        <taxon>Boletales</taxon>
        <taxon>Suillineae</taxon>
        <taxon>Suillaceae</taxon>
        <taxon>Suillus</taxon>
    </lineage>
</organism>
<evidence type="ECO:0000259" key="1">
    <source>
        <dbReference type="Pfam" id="PF06985"/>
    </source>
</evidence>
<name>A0A0D0A6R0_9AGAM</name>
<feature type="domain" description="Heterokaryon incompatibility" evidence="1">
    <location>
        <begin position="56"/>
        <end position="143"/>
    </location>
</feature>
<dbReference type="Pfam" id="PF06985">
    <property type="entry name" value="HET"/>
    <property type="match status" value="1"/>
</dbReference>
<dbReference type="InterPro" id="IPR010730">
    <property type="entry name" value="HET"/>
</dbReference>
<dbReference type="PANTHER" id="PTHR10622:SF10">
    <property type="entry name" value="HET DOMAIN-CONTAINING PROTEIN"/>
    <property type="match status" value="1"/>
</dbReference>
<dbReference type="AlphaFoldDB" id="A0A0D0A6R0"/>
<proteinExistence type="predicted"/>
<feature type="non-terminal residue" evidence="2">
    <location>
        <position position="306"/>
    </location>
</feature>
<dbReference type="OrthoDB" id="2673453at2759"/>
<keyword evidence="3" id="KW-1185">Reference proteome</keyword>
<sequence>PLRLLDTSTGRLCDREAQITAFMESTEYKDLLYSSMMHAPLRTDPIEEAVEKYFSWVMLSHRWESEEPLLRDVRDKVVYDLDPVGTVVKLQSFCRITRDAGYRWAWSDTCCIDQNNNVELQRSVNSMFVWYRHSALTIIYLSDVPPSAQSGALANSAWNTRGWTVQEFLAPNVVLFYQADWALYLDDRSCNHKKSVAIMRELEDSTSIDAQALVAFRPGMSDAREKLQWASTRVTTLQEDIAYSLFGIFGVHLPVIYGEAKQNALGRLLQEVVAQSGDISALDWVGKSSQFNSCLPADITSYKSLP</sequence>
<dbReference type="InParanoid" id="A0A0D0A6R0"/>
<evidence type="ECO:0000313" key="3">
    <source>
        <dbReference type="Proteomes" id="UP000054485"/>
    </source>
</evidence>
<accession>A0A0D0A6R0</accession>
<reference evidence="3" key="2">
    <citation type="submission" date="2015-01" db="EMBL/GenBank/DDBJ databases">
        <title>Evolutionary Origins and Diversification of the Mycorrhizal Mutualists.</title>
        <authorList>
            <consortium name="DOE Joint Genome Institute"/>
            <consortium name="Mycorrhizal Genomics Consortium"/>
            <person name="Kohler A."/>
            <person name="Kuo A."/>
            <person name="Nagy L.G."/>
            <person name="Floudas D."/>
            <person name="Copeland A."/>
            <person name="Barry K.W."/>
            <person name="Cichocki N."/>
            <person name="Veneault-Fourrey C."/>
            <person name="LaButti K."/>
            <person name="Lindquist E.A."/>
            <person name="Lipzen A."/>
            <person name="Lundell T."/>
            <person name="Morin E."/>
            <person name="Murat C."/>
            <person name="Riley R."/>
            <person name="Ohm R."/>
            <person name="Sun H."/>
            <person name="Tunlid A."/>
            <person name="Henrissat B."/>
            <person name="Grigoriev I.V."/>
            <person name="Hibbett D.S."/>
            <person name="Martin F."/>
        </authorList>
    </citation>
    <scope>NUCLEOTIDE SEQUENCE [LARGE SCALE GENOMIC DNA]</scope>
    <source>
        <strain evidence="3">UH-Slu-Lm8-n1</strain>
    </source>
</reference>
<protein>
    <recommendedName>
        <fullName evidence="1">Heterokaryon incompatibility domain-containing protein</fullName>
    </recommendedName>
</protein>
<reference evidence="2 3" key="1">
    <citation type="submission" date="2014-04" db="EMBL/GenBank/DDBJ databases">
        <authorList>
            <consortium name="DOE Joint Genome Institute"/>
            <person name="Kuo A."/>
            <person name="Ruytinx J."/>
            <person name="Rineau F."/>
            <person name="Colpaert J."/>
            <person name="Kohler A."/>
            <person name="Nagy L.G."/>
            <person name="Floudas D."/>
            <person name="Copeland A."/>
            <person name="Barry K.W."/>
            <person name="Cichocki N."/>
            <person name="Veneault-Fourrey C."/>
            <person name="LaButti K."/>
            <person name="Lindquist E.A."/>
            <person name="Lipzen A."/>
            <person name="Lundell T."/>
            <person name="Morin E."/>
            <person name="Murat C."/>
            <person name="Sun H."/>
            <person name="Tunlid A."/>
            <person name="Henrissat B."/>
            <person name="Grigoriev I.V."/>
            <person name="Hibbett D.S."/>
            <person name="Martin F."/>
            <person name="Nordberg H.P."/>
            <person name="Cantor M.N."/>
            <person name="Hua S.X."/>
        </authorList>
    </citation>
    <scope>NUCLEOTIDE SEQUENCE [LARGE SCALE GENOMIC DNA]</scope>
    <source>
        <strain evidence="2 3">UH-Slu-Lm8-n1</strain>
    </source>
</reference>
<gene>
    <name evidence="2" type="ORF">CY34DRAFT_31641</name>
</gene>
<dbReference type="EMBL" id="KN835168">
    <property type="protein sequence ID" value="KIK45785.1"/>
    <property type="molecule type" value="Genomic_DNA"/>
</dbReference>
<dbReference type="PANTHER" id="PTHR10622">
    <property type="entry name" value="HET DOMAIN-CONTAINING PROTEIN"/>
    <property type="match status" value="1"/>
</dbReference>